<sequence length="240" mass="28440">MIDIISVSDEEVTLKNRENKNYDLLIGCGDLSPGYMDYVNNEFKPSLSIMVHGNHDKKYFPEVYKEENEKYSDIYKGFLVLNKSLINLKRYIKKDINIMAFSGALSYGIKPFHISEKDTAKFKRDINIKMLLKRIKNIDIVATHNPPLIENTIKKFDRYHIPSKNFGDMYKQIFPKLWLYGHIHRAYTINQLDFKLRKENMISYMINSVPYQKIKYDEEKKIILEIKRLKATKTKEIVLK</sequence>
<accession>A0AA45HJ58</accession>
<gene>
    <name evidence="2" type="ORF">C7380_105119</name>
</gene>
<protein>
    <submittedName>
        <fullName evidence="2">Icc-related predicted phosphoesterase</fullName>
    </submittedName>
</protein>
<dbReference type="GO" id="GO:0016787">
    <property type="term" value="F:hydrolase activity"/>
    <property type="evidence" value="ECO:0007669"/>
    <property type="project" value="InterPro"/>
</dbReference>
<dbReference type="Gene3D" id="3.60.21.10">
    <property type="match status" value="1"/>
</dbReference>
<dbReference type="RefSeq" id="WP_109604399.1">
    <property type="nucleotide sequence ID" value="NZ_QGGI01000005.1"/>
</dbReference>
<name>A0AA45HJ58_9BACT</name>
<dbReference type="InterPro" id="IPR004843">
    <property type="entry name" value="Calcineurin-like_PHP"/>
</dbReference>
<evidence type="ECO:0000313" key="3">
    <source>
        <dbReference type="Proteomes" id="UP000245921"/>
    </source>
</evidence>
<dbReference type="Proteomes" id="UP000245921">
    <property type="component" value="Unassembled WGS sequence"/>
</dbReference>
<dbReference type="AlphaFoldDB" id="A0AA45HJ58"/>
<keyword evidence="3" id="KW-1185">Reference proteome</keyword>
<dbReference type="SUPFAM" id="SSF56300">
    <property type="entry name" value="Metallo-dependent phosphatases"/>
    <property type="match status" value="1"/>
</dbReference>
<reference evidence="2 3" key="1">
    <citation type="submission" date="2018-05" db="EMBL/GenBank/DDBJ databases">
        <title>Genomic Encyclopedia of Type Strains, Phase IV (KMG-IV): sequencing the most valuable type-strain genomes for metagenomic binning, comparative biology and taxonomic classification.</title>
        <authorList>
            <person name="Goeker M."/>
        </authorList>
    </citation>
    <scope>NUCLEOTIDE SEQUENCE [LARGE SCALE GENOMIC DNA]</scope>
    <source>
        <strain evidence="2 3">DSM 24906</strain>
    </source>
</reference>
<dbReference type="Pfam" id="PF00149">
    <property type="entry name" value="Metallophos"/>
    <property type="match status" value="1"/>
</dbReference>
<evidence type="ECO:0000313" key="2">
    <source>
        <dbReference type="EMBL" id="PWJ95489.1"/>
    </source>
</evidence>
<proteinExistence type="predicted"/>
<organism evidence="2 3">
    <name type="scientific">Oceanotoga teriensis</name>
    <dbReference type="NCBI Taxonomy" id="515440"/>
    <lineage>
        <taxon>Bacteria</taxon>
        <taxon>Thermotogati</taxon>
        <taxon>Thermotogota</taxon>
        <taxon>Thermotogae</taxon>
        <taxon>Petrotogales</taxon>
        <taxon>Petrotogaceae</taxon>
        <taxon>Oceanotoga</taxon>
    </lineage>
</organism>
<feature type="domain" description="Calcineurin-like phosphoesterase" evidence="1">
    <location>
        <begin position="17"/>
        <end position="185"/>
    </location>
</feature>
<evidence type="ECO:0000259" key="1">
    <source>
        <dbReference type="Pfam" id="PF00149"/>
    </source>
</evidence>
<dbReference type="InterPro" id="IPR029052">
    <property type="entry name" value="Metallo-depent_PP-like"/>
</dbReference>
<comment type="caution">
    <text evidence="2">The sequence shown here is derived from an EMBL/GenBank/DDBJ whole genome shotgun (WGS) entry which is preliminary data.</text>
</comment>
<dbReference type="EMBL" id="QGGI01000005">
    <property type="protein sequence ID" value="PWJ95489.1"/>
    <property type="molecule type" value="Genomic_DNA"/>
</dbReference>